<dbReference type="AlphaFoldDB" id="A0A7C9E7U2"/>
<organism evidence="1">
    <name type="scientific">Opuntia streptacantha</name>
    <name type="common">Prickly pear cactus</name>
    <name type="synonym">Opuntia cardona</name>
    <dbReference type="NCBI Taxonomy" id="393608"/>
    <lineage>
        <taxon>Eukaryota</taxon>
        <taxon>Viridiplantae</taxon>
        <taxon>Streptophyta</taxon>
        <taxon>Embryophyta</taxon>
        <taxon>Tracheophyta</taxon>
        <taxon>Spermatophyta</taxon>
        <taxon>Magnoliopsida</taxon>
        <taxon>eudicotyledons</taxon>
        <taxon>Gunneridae</taxon>
        <taxon>Pentapetalae</taxon>
        <taxon>Caryophyllales</taxon>
        <taxon>Cactineae</taxon>
        <taxon>Cactaceae</taxon>
        <taxon>Opuntioideae</taxon>
        <taxon>Opuntia</taxon>
    </lineage>
</organism>
<accession>A0A7C9E7U2</accession>
<reference evidence="1" key="1">
    <citation type="journal article" date="2013" name="J. Plant Res.">
        <title>Effect of fungi and light on seed germination of three Opuntia species from semiarid lands of central Mexico.</title>
        <authorList>
            <person name="Delgado-Sanchez P."/>
            <person name="Jimenez-Bremont J.F."/>
            <person name="Guerrero-Gonzalez Mde L."/>
            <person name="Flores J."/>
        </authorList>
    </citation>
    <scope>NUCLEOTIDE SEQUENCE</scope>
    <source>
        <tissue evidence="1">Cladode</tissue>
    </source>
</reference>
<dbReference type="EMBL" id="GISG01200413">
    <property type="protein sequence ID" value="MBA4658385.1"/>
    <property type="molecule type" value="Transcribed_RNA"/>
</dbReference>
<sequence length="100" mass="11839">MKFHENKLAKYYRRKMRKQIHTIRMANQGSHCNSFPSNPQILRSMHQYKNERSTKERNNLSSMDVINCLHYGSKIFCRTALITFININTECKRPNSGMSL</sequence>
<protein>
    <submittedName>
        <fullName evidence="1">Uncharacterized protein</fullName>
    </submittedName>
</protein>
<dbReference type="EMBL" id="GISG01200415">
    <property type="protein sequence ID" value="MBA4658386.1"/>
    <property type="molecule type" value="Transcribed_RNA"/>
</dbReference>
<proteinExistence type="predicted"/>
<name>A0A7C9E7U2_OPUST</name>
<evidence type="ECO:0000313" key="1">
    <source>
        <dbReference type="EMBL" id="MBA4658386.1"/>
    </source>
</evidence>
<reference evidence="1" key="2">
    <citation type="submission" date="2020-07" db="EMBL/GenBank/DDBJ databases">
        <authorList>
            <person name="Vera ALvarez R."/>
            <person name="Arias-Moreno D.M."/>
            <person name="Jimenez-Jacinto V."/>
            <person name="Jimenez-Bremont J.F."/>
            <person name="Swaminathan K."/>
            <person name="Moose S.P."/>
            <person name="Guerrero-Gonzalez M.L."/>
            <person name="Marino-Ramirez L."/>
            <person name="Landsman D."/>
            <person name="Rodriguez-Kessler M."/>
            <person name="Delgado-Sanchez P."/>
        </authorList>
    </citation>
    <scope>NUCLEOTIDE SEQUENCE</scope>
    <source>
        <tissue evidence="1">Cladode</tissue>
    </source>
</reference>
<dbReference type="EMBL" id="GISG01200416">
    <property type="protein sequence ID" value="MBA4658387.1"/>
    <property type="molecule type" value="Transcribed_RNA"/>
</dbReference>